<dbReference type="SUPFAM" id="SSF51395">
    <property type="entry name" value="FMN-linked oxidoreductases"/>
    <property type="match status" value="1"/>
</dbReference>
<keyword evidence="9" id="KW-0479">Metal-binding</keyword>
<reference evidence="19 20" key="1">
    <citation type="submission" date="2016-07" db="EMBL/GenBank/DDBJ databases">
        <title>Pervasive Adenine N6-methylation of Active Genes in Fungi.</title>
        <authorList>
            <consortium name="DOE Joint Genome Institute"/>
            <person name="Mondo S.J."/>
            <person name="Dannebaum R.O."/>
            <person name="Kuo R.C."/>
            <person name="Labutti K."/>
            <person name="Haridas S."/>
            <person name="Kuo A."/>
            <person name="Salamov A."/>
            <person name="Ahrendt S.R."/>
            <person name="Lipzen A."/>
            <person name="Sullivan W."/>
            <person name="Andreopoulos W.B."/>
            <person name="Clum A."/>
            <person name="Lindquist E."/>
            <person name="Daum C."/>
            <person name="Ramamoorthy G.K."/>
            <person name="Gryganskyi A."/>
            <person name="Culley D."/>
            <person name="Magnuson J.K."/>
            <person name="James T.Y."/>
            <person name="O'Malley M.A."/>
            <person name="Stajich J.E."/>
            <person name="Spatafora J.W."/>
            <person name="Visel A."/>
            <person name="Grigoriev I.V."/>
        </authorList>
    </citation>
    <scope>NUCLEOTIDE SEQUENCE [LARGE SCALE GENOMIC DNA]</scope>
    <source>
        <strain evidence="19 20">JEL800</strain>
    </source>
</reference>
<dbReference type="OrthoDB" id="259935at2759"/>
<evidence type="ECO:0000256" key="14">
    <source>
        <dbReference type="ARBA" id="ARBA00048342"/>
    </source>
</evidence>
<feature type="region of interest" description="Disordered" evidence="17">
    <location>
        <begin position="1"/>
        <end position="28"/>
    </location>
</feature>
<dbReference type="Gene3D" id="3.20.20.70">
    <property type="entry name" value="Aldolase class I"/>
    <property type="match status" value="1"/>
</dbReference>
<accession>A0A1Y2CFZ9</accession>
<comment type="similarity">
    <text evidence="2">Belongs to the Dus family. Dus3 subfamily.</text>
</comment>
<dbReference type="PANTHER" id="PTHR45846:SF1">
    <property type="entry name" value="TRNA-DIHYDROURIDINE(47) SYNTHASE [NAD(P)(+)]-LIKE"/>
    <property type="match status" value="1"/>
</dbReference>
<evidence type="ECO:0000256" key="6">
    <source>
        <dbReference type="ARBA" id="ARBA00022643"/>
    </source>
</evidence>
<evidence type="ECO:0000256" key="1">
    <source>
        <dbReference type="ARBA" id="ARBA00001917"/>
    </source>
</evidence>
<evidence type="ECO:0000256" key="16">
    <source>
        <dbReference type="ARBA" id="ARBA00049513"/>
    </source>
</evidence>
<dbReference type="Proteomes" id="UP000193642">
    <property type="component" value="Unassembled WGS sequence"/>
</dbReference>
<evidence type="ECO:0000256" key="4">
    <source>
        <dbReference type="ARBA" id="ARBA00022143"/>
    </source>
</evidence>
<evidence type="ECO:0000256" key="13">
    <source>
        <dbReference type="ARBA" id="ARBA00048266"/>
    </source>
</evidence>
<dbReference type="GO" id="GO:0008270">
    <property type="term" value="F:zinc ion binding"/>
    <property type="evidence" value="ECO:0007669"/>
    <property type="project" value="UniProtKB-KW"/>
</dbReference>
<evidence type="ECO:0000256" key="5">
    <source>
        <dbReference type="ARBA" id="ARBA00022630"/>
    </source>
</evidence>
<dbReference type="InterPro" id="IPR018517">
    <property type="entry name" value="tRNA_hU_synthase_CS"/>
</dbReference>
<keyword evidence="11" id="KW-0560">Oxidoreductase</keyword>
<dbReference type="STRING" id="329046.A0A1Y2CFZ9"/>
<gene>
    <name evidence="19" type="ORF">BCR33DRAFT_659274</name>
</gene>
<comment type="catalytic activity">
    <reaction evidence="13">
        <text>5,6-dihydrouridine(47) in tRNA + NAD(+) = uridine(47) in tRNA + NADH + H(+)</text>
        <dbReference type="Rhea" id="RHEA:53364"/>
        <dbReference type="Rhea" id="RHEA-COMP:13539"/>
        <dbReference type="Rhea" id="RHEA-COMP:13540"/>
        <dbReference type="ChEBI" id="CHEBI:15378"/>
        <dbReference type="ChEBI" id="CHEBI:57540"/>
        <dbReference type="ChEBI" id="CHEBI:57945"/>
        <dbReference type="ChEBI" id="CHEBI:65315"/>
        <dbReference type="ChEBI" id="CHEBI:74443"/>
        <dbReference type="EC" id="1.3.1.89"/>
    </reaction>
    <physiologicalReaction direction="right-to-left" evidence="13">
        <dbReference type="Rhea" id="RHEA:53366"/>
    </physiologicalReaction>
</comment>
<evidence type="ECO:0000256" key="3">
    <source>
        <dbReference type="ARBA" id="ARBA00012376"/>
    </source>
</evidence>
<dbReference type="PROSITE" id="PS01136">
    <property type="entry name" value="UPF0034"/>
    <property type="match status" value="1"/>
</dbReference>
<evidence type="ECO:0000256" key="2">
    <source>
        <dbReference type="ARBA" id="ARBA00005451"/>
    </source>
</evidence>
<feature type="compositionally biased region" description="Basic and acidic residues" evidence="17">
    <location>
        <begin position="17"/>
        <end position="28"/>
    </location>
</feature>
<sequence>MKEALGPINTNAPPPAVEKKENKDEDQSDIDVHLARALPYLPADRQALFEERTRQNKQLDEEFLARCGRDAADKKPFEWKGTYLAPLTNVGNLPFRRVAKGFGVDITCAEMALVNNLTTYAPSEWALTRRHPSEDKFGIQIASNLGLNAARAGDALRTLLFENPENRHPTLAPFDFVDINCGCPIDLLYKTGAGSALMTRRNRLRDIIFSLHRTLPGVPVSVKLRTGVLDDHNSAHRLIPAVAEWGAKFVALHGRSRQQRYTKTANWEYIRHCAKIARASGIPLYGNGDVLGFEDYYAQMPYVATRGDEDDEEEKGKNVDGVMVGRGALIKPWIFTEIKEEKVWDISGRERFDMFRQFAEFGLEHWGSDTKGVNLTRTYLLDWMSFTHRYIPVGLLEVLPQKFNDRPDAFFGRDYYETLLASPKVSDWIYITEKILGKAPEGFSFIPKHKSSSYEGDAADDSVHG</sequence>
<dbReference type="EMBL" id="MCGO01000020">
    <property type="protein sequence ID" value="ORY45235.1"/>
    <property type="molecule type" value="Genomic_DNA"/>
</dbReference>
<dbReference type="InterPro" id="IPR035587">
    <property type="entry name" value="DUS-like_FMN-bd"/>
</dbReference>
<dbReference type="InterPro" id="IPR013785">
    <property type="entry name" value="Aldolase_TIM"/>
</dbReference>
<comment type="catalytic activity">
    <reaction evidence="14">
        <text>a 5,6-dihydrouridine in mRNA + NAD(+) = a uridine in mRNA + NADH + H(+)</text>
        <dbReference type="Rhea" id="RHEA:69851"/>
        <dbReference type="Rhea" id="RHEA-COMP:14658"/>
        <dbReference type="Rhea" id="RHEA-COMP:17789"/>
        <dbReference type="ChEBI" id="CHEBI:15378"/>
        <dbReference type="ChEBI" id="CHEBI:57540"/>
        <dbReference type="ChEBI" id="CHEBI:57945"/>
        <dbReference type="ChEBI" id="CHEBI:65315"/>
        <dbReference type="ChEBI" id="CHEBI:74443"/>
    </reaction>
    <physiologicalReaction direction="right-to-left" evidence="14">
        <dbReference type="Rhea" id="RHEA:69853"/>
    </physiologicalReaction>
</comment>
<evidence type="ECO:0000256" key="8">
    <source>
        <dbReference type="ARBA" id="ARBA00022694"/>
    </source>
</evidence>
<dbReference type="GO" id="GO:0006397">
    <property type="term" value="P:mRNA processing"/>
    <property type="evidence" value="ECO:0007669"/>
    <property type="project" value="UniProtKB-KW"/>
</dbReference>
<keyword evidence="9" id="KW-0863">Zinc-finger</keyword>
<keyword evidence="7" id="KW-0507">mRNA processing</keyword>
<dbReference type="AlphaFoldDB" id="A0A1Y2CFZ9"/>
<keyword evidence="8" id="KW-0819">tRNA processing</keyword>
<dbReference type="Pfam" id="PF01207">
    <property type="entry name" value="Dus"/>
    <property type="match status" value="1"/>
</dbReference>
<evidence type="ECO:0000256" key="17">
    <source>
        <dbReference type="SAM" id="MobiDB-lite"/>
    </source>
</evidence>
<dbReference type="GO" id="GO:0102265">
    <property type="term" value="F:tRNA-dihydrouridine47 synthase activity"/>
    <property type="evidence" value="ECO:0007669"/>
    <property type="project" value="UniProtKB-EC"/>
</dbReference>
<feature type="domain" description="DUS-like FMN-binding" evidence="18">
    <location>
        <begin position="84"/>
        <end position="346"/>
    </location>
</feature>
<dbReference type="EC" id="1.3.1.89" evidence="3"/>
<evidence type="ECO:0000256" key="15">
    <source>
        <dbReference type="ARBA" id="ARBA00049447"/>
    </source>
</evidence>
<keyword evidence="6" id="KW-0288">FMN</keyword>
<comment type="catalytic activity">
    <reaction evidence="15">
        <text>a 5,6-dihydrouridine in mRNA + NADP(+) = a uridine in mRNA + NADPH + H(+)</text>
        <dbReference type="Rhea" id="RHEA:69855"/>
        <dbReference type="Rhea" id="RHEA-COMP:14658"/>
        <dbReference type="Rhea" id="RHEA-COMP:17789"/>
        <dbReference type="ChEBI" id="CHEBI:15378"/>
        <dbReference type="ChEBI" id="CHEBI:57783"/>
        <dbReference type="ChEBI" id="CHEBI:58349"/>
        <dbReference type="ChEBI" id="CHEBI:65315"/>
        <dbReference type="ChEBI" id="CHEBI:74443"/>
    </reaction>
    <physiologicalReaction direction="right-to-left" evidence="15">
        <dbReference type="Rhea" id="RHEA:69857"/>
    </physiologicalReaction>
</comment>
<keyword evidence="20" id="KW-1185">Reference proteome</keyword>
<evidence type="ECO:0000256" key="9">
    <source>
        <dbReference type="ARBA" id="ARBA00022771"/>
    </source>
</evidence>
<comment type="catalytic activity">
    <reaction evidence="16">
        <text>5,6-dihydrouridine(47) in tRNA + NADP(+) = uridine(47) in tRNA + NADPH + H(+)</text>
        <dbReference type="Rhea" id="RHEA:53360"/>
        <dbReference type="Rhea" id="RHEA-COMP:13539"/>
        <dbReference type="Rhea" id="RHEA-COMP:13540"/>
        <dbReference type="ChEBI" id="CHEBI:15378"/>
        <dbReference type="ChEBI" id="CHEBI:57783"/>
        <dbReference type="ChEBI" id="CHEBI:58349"/>
        <dbReference type="ChEBI" id="CHEBI:65315"/>
        <dbReference type="ChEBI" id="CHEBI:74443"/>
        <dbReference type="EC" id="1.3.1.89"/>
    </reaction>
    <physiologicalReaction direction="right-to-left" evidence="16">
        <dbReference type="Rhea" id="RHEA:53362"/>
    </physiologicalReaction>
</comment>
<organism evidence="19 20">
    <name type="scientific">Rhizoclosmatium globosum</name>
    <dbReference type="NCBI Taxonomy" id="329046"/>
    <lineage>
        <taxon>Eukaryota</taxon>
        <taxon>Fungi</taxon>
        <taxon>Fungi incertae sedis</taxon>
        <taxon>Chytridiomycota</taxon>
        <taxon>Chytridiomycota incertae sedis</taxon>
        <taxon>Chytridiomycetes</taxon>
        <taxon>Chytridiales</taxon>
        <taxon>Chytriomycetaceae</taxon>
        <taxon>Rhizoclosmatium</taxon>
    </lineage>
</organism>
<dbReference type="GO" id="GO:0034399">
    <property type="term" value="C:nuclear periphery"/>
    <property type="evidence" value="ECO:0007669"/>
    <property type="project" value="EnsemblFungi"/>
</dbReference>
<evidence type="ECO:0000313" key="19">
    <source>
        <dbReference type="EMBL" id="ORY45235.1"/>
    </source>
</evidence>
<evidence type="ECO:0000256" key="12">
    <source>
        <dbReference type="ARBA" id="ARBA00031322"/>
    </source>
</evidence>
<protein>
    <recommendedName>
        <fullName evidence="4">tRNA-dihydrouridine(47) synthase [NAD(P)(+)]</fullName>
        <ecNumber evidence="3">1.3.1.89</ecNumber>
    </recommendedName>
    <alternativeName>
        <fullName evidence="12">tRNA-dihydrouridine synthase 3</fullName>
    </alternativeName>
</protein>
<evidence type="ECO:0000313" key="20">
    <source>
        <dbReference type="Proteomes" id="UP000193642"/>
    </source>
</evidence>
<proteinExistence type="inferred from homology"/>
<keyword evidence="9" id="KW-0862">Zinc</keyword>
<comment type="caution">
    <text evidence="19">The sequence shown here is derived from an EMBL/GenBank/DDBJ whole genome shotgun (WGS) entry which is preliminary data.</text>
</comment>
<dbReference type="CDD" id="cd02801">
    <property type="entry name" value="DUS_like_FMN"/>
    <property type="match status" value="1"/>
</dbReference>
<evidence type="ECO:0000256" key="10">
    <source>
        <dbReference type="ARBA" id="ARBA00022857"/>
    </source>
</evidence>
<name>A0A1Y2CFZ9_9FUNG</name>
<keyword evidence="5" id="KW-0285">Flavoprotein</keyword>
<evidence type="ECO:0000259" key="18">
    <source>
        <dbReference type="Pfam" id="PF01207"/>
    </source>
</evidence>
<dbReference type="GO" id="GO:0050660">
    <property type="term" value="F:flavin adenine dinucleotide binding"/>
    <property type="evidence" value="ECO:0007669"/>
    <property type="project" value="InterPro"/>
</dbReference>
<evidence type="ECO:0000256" key="7">
    <source>
        <dbReference type="ARBA" id="ARBA00022664"/>
    </source>
</evidence>
<dbReference type="GO" id="GO:0003723">
    <property type="term" value="F:RNA binding"/>
    <property type="evidence" value="ECO:0007669"/>
    <property type="project" value="TreeGrafter"/>
</dbReference>
<evidence type="ECO:0000256" key="11">
    <source>
        <dbReference type="ARBA" id="ARBA00023002"/>
    </source>
</evidence>
<comment type="cofactor">
    <cofactor evidence="1">
        <name>FMN</name>
        <dbReference type="ChEBI" id="CHEBI:58210"/>
    </cofactor>
</comment>
<keyword evidence="10" id="KW-0521">NADP</keyword>
<dbReference type="PANTHER" id="PTHR45846">
    <property type="entry name" value="TRNA-DIHYDROURIDINE(47) SYNTHASE [NAD(P)(+)]-LIKE"/>
    <property type="match status" value="1"/>
</dbReference>